<dbReference type="SUPFAM" id="SSF55874">
    <property type="entry name" value="ATPase domain of HSP90 chaperone/DNA topoisomerase II/histidine kinase"/>
    <property type="match status" value="1"/>
</dbReference>
<reference evidence="5 6" key="1">
    <citation type="submission" date="2019-08" db="EMBL/GenBank/DDBJ databases">
        <title>Archangium and Cystobacter genomes.</title>
        <authorList>
            <person name="Chen I.-C.K."/>
            <person name="Wielgoss S."/>
        </authorList>
    </citation>
    <scope>NUCLEOTIDE SEQUENCE [LARGE SCALE GENOMIC DNA]</scope>
    <source>
        <strain evidence="5 6">Cbm 6</strain>
    </source>
</reference>
<organism evidence="5 6">
    <name type="scientific">Archangium minus</name>
    <dbReference type="NCBI Taxonomy" id="83450"/>
    <lineage>
        <taxon>Bacteria</taxon>
        <taxon>Pseudomonadati</taxon>
        <taxon>Myxococcota</taxon>
        <taxon>Myxococcia</taxon>
        <taxon>Myxococcales</taxon>
        <taxon>Cystobacterineae</taxon>
        <taxon>Archangiaceae</taxon>
        <taxon>Archangium</taxon>
    </lineage>
</organism>
<dbReference type="InterPro" id="IPR008271">
    <property type="entry name" value="Ser/Thr_kinase_AS"/>
</dbReference>
<dbReference type="PROSITE" id="PS50109">
    <property type="entry name" value="HIS_KIN"/>
    <property type="match status" value="1"/>
</dbReference>
<dbReference type="Proteomes" id="UP001611383">
    <property type="component" value="Chromosome"/>
</dbReference>
<dbReference type="Pfam" id="PF02518">
    <property type="entry name" value="HATPase_c"/>
    <property type="match status" value="1"/>
</dbReference>
<dbReference type="CDD" id="cd14014">
    <property type="entry name" value="STKc_PknB_like"/>
    <property type="match status" value="1"/>
</dbReference>
<evidence type="ECO:0000256" key="1">
    <source>
        <dbReference type="ARBA" id="ARBA00000085"/>
    </source>
</evidence>
<evidence type="ECO:0000259" key="4">
    <source>
        <dbReference type="PROSITE" id="PS50109"/>
    </source>
</evidence>
<dbReference type="Pfam" id="PF13191">
    <property type="entry name" value="AAA_16"/>
    <property type="match status" value="1"/>
</dbReference>
<dbReference type="PANTHER" id="PTHR43642">
    <property type="entry name" value="HYBRID SIGNAL TRANSDUCTION HISTIDINE KINASE G"/>
    <property type="match status" value="1"/>
</dbReference>
<evidence type="ECO:0000256" key="2">
    <source>
        <dbReference type="ARBA" id="ARBA00012438"/>
    </source>
</evidence>
<name>A0ABY9WHG7_9BACT</name>
<dbReference type="SMART" id="SM00220">
    <property type="entry name" value="S_TKc"/>
    <property type="match status" value="1"/>
</dbReference>
<dbReference type="InterPro" id="IPR053159">
    <property type="entry name" value="Hybrid_Histidine_Kinase"/>
</dbReference>
<dbReference type="InterPro" id="IPR003594">
    <property type="entry name" value="HATPase_dom"/>
</dbReference>
<dbReference type="Gene3D" id="3.40.50.300">
    <property type="entry name" value="P-loop containing nucleotide triphosphate hydrolases"/>
    <property type="match status" value="1"/>
</dbReference>
<dbReference type="InterPro" id="IPR041664">
    <property type="entry name" value="AAA_16"/>
</dbReference>
<evidence type="ECO:0000313" key="5">
    <source>
        <dbReference type="EMBL" id="WNG43239.1"/>
    </source>
</evidence>
<dbReference type="Pfam" id="PF00069">
    <property type="entry name" value="Pkinase"/>
    <property type="match status" value="1"/>
</dbReference>
<dbReference type="InterPro" id="IPR036890">
    <property type="entry name" value="HATPase_C_sf"/>
</dbReference>
<sequence length="1818" mass="204770">MGWPYRACSIENSFMTPSSSDVATSPALLPSVPGYQVGALFQMGSRFLLYRGHRMRDGLPVIIRLLRAERPSFSELLQLRNHYALIRDLRLPGVVAPLAFERCHNGFAIITADRGYVPLNEYHAAHPLTVPQVLEVGISLAETLEGLYQRRVIHKDLKPSNIVIHPETRDILLSNFSIASRLPRETQTLEDLTLFEGTLAYMSPEQTGRMNRGIDYRTDFYSLGVTLYELLTGRLPFQSTDPLELAHCHIARPPRPPRELEPAIPEMVERIVLKLMAKAAEDRYASAFGLRHDLRTCLEALREQGSVPAFELARRDVSDRFHLPEKLYGRQEEVRTLLNAFERVCQGRMELLLVAGFSGIGKTAVIHEIHRPVVRAKGFFVSGKFDQLGRSIPYSALVQALSSLMRQLQAESGERLETWRQQLQLALGREGQVLIDMLPELEGLIGPQPQVTELEPAAAQQRFNRLFLRLLRAFATQEHPLVIFLDDLQWADSASLKMLHLLATELGSARLLLICAYRDNEVTPAHPLMLTLEEIRDAGVAVRSMMLAPLPEEVVNELVAETLSCPPERARPLTGLVYQKTRGNPFFTSQYLKVLFQRGLVSYDASAHMWQCDLAQVRDQSLSSDVVEFMAGQLLRLPEETRKVLELAACIGNRFELATLSRVYGGSEAETAAALWCALQEGLILPTSQVYKFYQDPVGLEDTGMEPLSVRYRFLHDRVQQAAHSLIPESDRQRTHLQIGRRLLETSSVQEREEHLFDIVNHLNVARGLLVEVEERRELAQANLRAGRRALASNAYDVAREYLEMGLSLLEPESWRTHYELTLALHEEAASAAWLGKHFARQDELVDAVLAHARTVLERVRAYEIRIQTAIAQERLAFALETGLHVLRELGEEFPAAPRLEVIEQEREAVRAVVGDGSLEQLISLPEMTDARCLAAVRILTLLAPPAYQTKPALLQLLIFRTIVLTARHGVAPITAPTFAMYGLVLCGMLDELDAGYQAGQLALRILERFNVREHRAKTLYVVNVKTLHWKRHVRESLKPLLDAYASGLETGDLEFMGWAADFYCHHSFMLGRPLGPLVEEMDEYRKVLEHHHRRVTLRQYAVYQQAVLNLSGEGETPWRLVGRAWNEDELLPRYVADDDGTASCIAYVNKLMLAYLFGQYRLAVESADAAEKYLPAVAAQLLVPRYFFFDSLARLALLPELGEVERSATLERIAANQRRMDRWARSAPMNFLHPYHLVEAERCRVRGARAEALEHYDRAIAFAREHEHPHDEALAHELTARFFLEWGMEYRARPHLHEAYDAHTRWGAHAMLRHLSVRYAEQGLSARPAGEPEARAPEEARTDLALLDLQSVLAASRVFFSEMNLDRLLERVVVILCENAGAQRCVLLREERQHLSVVMEHTALTGETRRHASDTPADAELVPAAVIRRSIRTQQPLVLQDLSRDDSLADDPYVHRHAPRSVLSLPIFHQGRLLIVVYLENNLAAGVFTSRHLQILTLLASQIALSLENAALYGGLEQRVQERTRALEAAHKQIVEVAHRAGMAEIASGVLHNIGNSLNSLVVTTESLVRDVTRLPVEQLKKSACLLADKKEDCAGFLEKDSRGRMLPEYLDKLSDKLREDADQMLVQLRSMKTNLEQIGATIHAQQVYAHGPRLVEQVDVDELVEDALRMQQSSLTRHRVRIERDMARLPVASLERHKMLHILVNLISNAKQALVEAEQADKCIRIEARPSSPGRFLLMVRDNGGGIAAEDLERIFRYGFTTRSGSLGYGLHWAANAAQEMGGSLFAASEGRGRGACFTLELPLGGGVPSEPVRQD</sequence>
<dbReference type="PANTHER" id="PTHR43642:SF1">
    <property type="entry name" value="HYBRID SIGNAL TRANSDUCTION HISTIDINE KINASE G"/>
    <property type="match status" value="1"/>
</dbReference>
<feature type="domain" description="Protein kinase" evidence="3">
    <location>
        <begin position="35"/>
        <end position="295"/>
    </location>
</feature>
<dbReference type="EC" id="2.7.13.3" evidence="2"/>
<feature type="domain" description="Histidine kinase" evidence="4">
    <location>
        <begin position="1550"/>
        <end position="1808"/>
    </location>
</feature>
<dbReference type="Gene3D" id="3.30.565.10">
    <property type="entry name" value="Histidine kinase-like ATPase, C-terminal domain"/>
    <property type="match status" value="1"/>
</dbReference>
<dbReference type="PRINTS" id="PR00344">
    <property type="entry name" value="BCTRLSENSOR"/>
</dbReference>
<protein>
    <recommendedName>
        <fullName evidence="2">histidine kinase</fullName>
        <ecNumber evidence="2">2.7.13.3</ecNumber>
    </recommendedName>
</protein>
<comment type="catalytic activity">
    <reaction evidence="1">
        <text>ATP + protein L-histidine = ADP + protein N-phospho-L-histidine.</text>
        <dbReference type="EC" id="2.7.13.3"/>
    </reaction>
</comment>
<gene>
    <name evidence="5" type="ORF">F0U60_03350</name>
</gene>
<dbReference type="Pfam" id="PF01590">
    <property type="entry name" value="GAF"/>
    <property type="match status" value="1"/>
</dbReference>
<dbReference type="PROSITE" id="PS50011">
    <property type="entry name" value="PROTEIN_KINASE_DOM"/>
    <property type="match status" value="1"/>
</dbReference>
<accession>A0ABY9WHG7</accession>
<keyword evidence="6" id="KW-1185">Reference proteome</keyword>
<dbReference type="InterPro" id="IPR000719">
    <property type="entry name" value="Prot_kinase_dom"/>
</dbReference>
<dbReference type="EMBL" id="CP043494">
    <property type="protein sequence ID" value="WNG43239.1"/>
    <property type="molecule type" value="Genomic_DNA"/>
</dbReference>
<dbReference type="InterPro" id="IPR005467">
    <property type="entry name" value="His_kinase_dom"/>
</dbReference>
<dbReference type="SMART" id="SM00065">
    <property type="entry name" value="GAF"/>
    <property type="match status" value="1"/>
</dbReference>
<dbReference type="InterPro" id="IPR004358">
    <property type="entry name" value="Sig_transdc_His_kin-like_C"/>
</dbReference>
<dbReference type="PROSITE" id="PS00108">
    <property type="entry name" value="PROTEIN_KINASE_ST"/>
    <property type="match status" value="1"/>
</dbReference>
<dbReference type="Gene3D" id="3.30.450.40">
    <property type="match status" value="1"/>
</dbReference>
<dbReference type="SUPFAM" id="SSF52540">
    <property type="entry name" value="P-loop containing nucleoside triphosphate hydrolases"/>
    <property type="match status" value="1"/>
</dbReference>
<dbReference type="InterPro" id="IPR029016">
    <property type="entry name" value="GAF-like_dom_sf"/>
</dbReference>
<dbReference type="SUPFAM" id="SSF55781">
    <property type="entry name" value="GAF domain-like"/>
    <property type="match status" value="1"/>
</dbReference>
<dbReference type="InterPro" id="IPR003018">
    <property type="entry name" value="GAF"/>
</dbReference>
<dbReference type="SMART" id="SM00387">
    <property type="entry name" value="HATPase_c"/>
    <property type="match status" value="1"/>
</dbReference>
<dbReference type="Gene3D" id="1.10.510.10">
    <property type="entry name" value="Transferase(Phosphotransferase) domain 1"/>
    <property type="match status" value="1"/>
</dbReference>
<dbReference type="InterPro" id="IPR011009">
    <property type="entry name" value="Kinase-like_dom_sf"/>
</dbReference>
<proteinExistence type="predicted"/>
<evidence type="ECO:0000259" key="3">
    <source>
        <dbReference type="PROSITE" id="PS50011"/>
    </source>
</evidence>
<evidence type="ECO:0000313" key="6">
    <source>
        <dbReference type="Proteomes" id="UP001611383"/>
    </source>
</evidence>
<dbReference type="InterPro" id="IPR027417">
    <property type="entry name" value="P-loop_NTPase"/>
</dbReference>
<dbReference type="SUPFAM" id="SSF56112">
    <property type="entry name" value="Protein kinase-like (PK-like)"/>
    <property type="match status" value="1"/>
</dbReference>